<comment type="caution">
    <text evidence="1">The sequence shown here is derived from an EMBL/GenBank/DDBJ whole genome shotgun (WGS) entry which is preliminary data.</text>
</comment>
<evidence type="ECO:0000313" key="2">
    <source>
        <dbReference type="EMBL" id="TCU39483.1"/>
    </source>
</evidence>
<reference evidence="3 4" key="1">
    <citation type="submission" date="2019-03" db="EMBL/GenBank/DDBJ databases">
        <title>Genomic Encyclopedia of Type Strains, Phase IV (KMG-V): Genome sequencing to study the core and pangenomes of soil and plant-associated prokaryotes.</title>
        <authorList>
            <person name="Whitman W."/>
        </authorList>
    </citation>
    <scope>NUCLEOTIDE SEQUENCE [LARGE SCALE GENOMIC DNA]</scope>
    <source>
        <strain evidence="1 4">Gr42</strain>
        <strain evidence="2 3">IE4868</strain>
    </source>
</reference>
<dbReference type="EMBL" id="SMBJ01000006">
    <property type="protein sequence ID" value="TCU24737.1"/>
    <property type="molecule type" value="Genomic_DNA"/>
</dbReference>
<organism evidence="1 4">
    <name type="scientific">Rhizobium azibense</name>
    <dbReference type="NCBI Taxonomy" id="1136135"/>
    <lineage>
        <taxon>Bacteria</taxon>
        <taxon>Pseudomonadati</taxon>
        <taxon>Pseudomonadota</taxon>
        <taxon>Alphaproteobacteria</taxon>
        <taxon>Hyphomicrobiales</taxon>
        <taxon>Rhizobiaceae</taxon>
        <taxon>Rhizobium/Agrobacterium group</taxon>
        <taxon>Rhizobium</taxon>
    </lineage>
</organism>
<proteinExistence type="predicted"/>
<dbReference type="AlphaFoldDB" id="A0A4R3QTX7"/>
<dbReference type="EMBL" id="SMBK01000003">
    <property type="protein sequence ID" value="TCU39483.1"/>
    <property type="molecule type" value="Genomic_DNA"/>
</dbReference>
<dbReference type="Proteomes" id="UP000295507">
    <property type="component" value="Unassembled WGS sequence"/>
</dbReference>
<evidence type="ECO:0000313" key="4">
    <source>
        <dbReference type="Proteomes" id="UP000295547"/>
    </source>
</evidence>
<accession>A0A4R3QTX7</accession>
<dbReference type="Proteomes" id="UP000295547">
    <property type="component" value="Unassembled WGS sequence"/>
</dbReference>
<protein>
    <submittedName>
        <fullName evidence="1">Uncharacterized protein</fullName>
    </submittedName>
</protein>
<keyword evidence="4" id="KW-1185">Reference proteome</keyword>
<evidence type="ECO:0000313" key="1">
    <source>
        <dbReference type="EMBL" id="TCU24737.1"/>
    </source>
</evidence>
<sequence length="168" mass="18039">MQEFHVVRRARHIAPSGPHGGMGGGPRTARSVFFAKRPLDLGVTAAMTWSQSAFRSAGCVRSSLPLAPYGDEQDNGMGGRRDNDDVVLSSGESAWRIVAGSSTDGNANSDSFVSIDAAPFKSARIWLLRTDCGRCRGAGACRKKSCAVFRAPQSCGARRRHWHRAPHG</sequence>
<gene>
    <name evidence="2" type="ORF">EV129_103330</name>
    <name evidence="1" type="ORF">EV130_106330</name>
</gene>
<name>A0A4R3QTX7_9HYPH</name>
<evidence type="ECO:0000313" key="3">
    <source>
        <dbReference type="Proteomes" id="UP000295507"/>
    </source>
</evidence>